<dbReference type="InterPro" id="IPR011990">
    <property type="entry name" value="TPR-like_helical_dom_sf"/>
</dbReference>
<dbReference type="Gene3D" id="1.25.40.10">
    <property type="entry name" value="Tetratricopeptide repeat domain"/>
    <property type="match status" value="1"/>
</dbReference>
<name>A0A0G1JND7_UNCKA</name>
<dbReference type="Pfam" id="PF13181">
    <property type="entry name" value="TPR_8"/>
    <property type="match status" value="1"/>
</dbReference>
<dbReference type="SUPFAM" id="SSF48452">
    <property type="entry name" value="TPR-like"/>
    <property type="match status" value="1"/>
</dbReference>
<evidence type="ECO:0000256" key="2">
    <source>
        <dbReference type="SAM" id="MobiDB-lite"/>
    </source>
</evidence>
<dbReference type="AlphaFoldDB" id="A0A0G1JND7"/>
<feature type="region of interest" description="Disordered" evidence="2">
    <location>
        <begin position="203"/>
        <end position="224"/>
    </location>
</feature>
<protein>
    <submittedName>
        <fullName evidence="3">Uncharacterized protein</fullName>
    </submittedName>
</protein>
<accession>A0A0G1JND7</accession>
<feature type="repeat" description="TPR" evidence="1">
    <location>
        <begin position="39"/>
        <end position="72"/>
    </location>
</feature>
<gene>
    <name evidence="3" type="ORF">UW36_C0005G0046</name>
</gene>
<reference evidence="3 4" key="1">
    <citation type="journal article" date="2015" name="Nature">
        <title>rRNA introns, odd ribosomes, and small enigmatic genomes across a large radiation of phyla.</title>
        <authorList>
            <person name="Brown C.T."/>
            <person name="Hug L.A."/>
            <person name="Thomas B.C."/>
            <person name="Sharon I."/>
            <person name="Castelle C.J."/>
            <person name="Singh A."/>
            <person name="Wilkins M.J."/>
            <person name="Williams K.H."/>
            <person name="Banfield J.F."/>
        </authorList>
    </citation>
    <scope>NUCLEOTIDE SEQUENCE [LARGE SCALE GENOMIC DNA]</scope>
</reference>
<dbReference type="STRING" id="1619110.UW36_C0005G0046"/>
<sequence length="224" mass="24539">MQSDIAGLEKKAIKAAVASDWPCARDINLEILKIEPANLTAKIRLGKAYLELKEFAKAKKFFREVLGLDPINTVALRNLEFAKEEKRVGNTQCGYKNIIKEPATSCVASINITAKGITASRIPSGLTLELKILSGSTKVFGLIKDNKIELGAVTDDKVHKKLKAGKDQGANFTADFVKGADKNASIIINATMPIFDGERQDVKPYTKRDFTDSDSEPELVIEEN</sequence>
<evidence type="ECO:0000313" key="4">
    <source>
        <dbReference type="Proteomes" id="UP000034128"/>
    </source>
</evidence>
<dbReference type="PROSITE" id="PS50005">
    <property type="entry name" value="TPR"/>
    <property type="match status" value="1"/>
</dbReference>
<evidence type="ECO:0000313" key="3">
    <source>
        <dbReference type="EMBL" id="KKT45467.1"/>
    </source>
</evidence>
<dbReference type="Proteomes" id="UP000034128">
    <property type="component" value="Unassembled WGS sequence"/>
</dbReference>
<proteinExistence type="predicted"/>
<feature type="compositionally biased region" description="Acidic residues" evidence="2">
    <location>
        <begin position="212"/>
        <end position="224"/>
    </location>
</feature>
<organism evidence="3 4">
    <name type="scientific">candidate division WWE3 bacterium GW2011_GWA2_44_16</name>
    <dbReference type="NCBI Taxonomy" id="1619110"/>
    <lineage>
        <taxon>Bacteria</taxon>
        <taxon>Katanobacteria</taxon>
    </lineage>
</organism>
<dbReference type="SMART" id="SM00028">
    <property type="entry name" value="TPR"/>
    <property type="match status" value="1"/>
</dbReference>
<keyword evidence="1" id="KW-0802">TPR repeat</keyword>
<dbReference type="EMBL" id="LCIA01000005">
    <property type="protein sequence ID" value="KKT45467.1"/>
    <property type="molecule type" value="Genomic_DNA"/>
</dbReference>
<dbReference type="InterPro" id="IPR019734">
    <property type="entry name" value="TPR_rpt"/>
</dbReference>
<evidence type="ECO:0000256" key="1">
    <source>
        <dbReference type="PROSITE-ProRule" id="PRU00339"/>
    </source>
</evidence>
<comment type="caution">
    <text evidence="3">The sequence shown here is derived from an EMBL/GenBank/DDBJ whole genome shotgun (WGS) entry which is preliminary data.</text>
</comment>